<keyword evidence="5" id="KW-0411">Iron-sulfur</keyword>
<dbReference type="GO" id="GO:0051539">
    <property type="term" value="F:4 iron, 4 sulfur cluster binding"/>
    <property type="evidence" value="ECO:0007669"/>
    <property type="project" value="UniProtKB-KW"/>
</dbReference>
<evidence type="ECO:0000256" key="2">
    <source>
        <dbReference type="ARBA" id="ARBA00022723"/>
    </source>
</evidence>
<evidence type="ECO:0000256" key="3">
    <source>
        <dbReference type="ARBA" id="ARBA00022737"/>
    </source>
</evidence>
<dbReference type="GO" id="GO:0016020">
    <property type="term" value="C:membrane"/>
    <property type="evidence" value="ECO:0007669"/>
    <property type="project" value="InterPro"/>
</dbReference>
<evidence type="ECO:0000259" key="6">
    <source>
        <dbReference type="PROSITE" id="PS51379"/>
    </source>
</evidence>
<dbReference type="GO" id="GO:0046872">
    <property type="term" value="F:metal ion binding"/>
    <property type="evidence" value="ECO:0007669"/>
    <property type="project" value="UniProtKB-KW"/>
</dbReference>
<evidence type="ECO:0000313" key="7">
    <source>
        <dbReference type="EMBL" id="GAW91103.1"/>
    </source>
</evidence>
<dbReference type="SUPFAM" id="SSF54862">
    <property type="entry name" value="4Fe-4S ferredoxins"/>
    <property type="match status" value="1"/>
</dbReference>
<proteinExistence type="predicted"/>
<feature type="domain" description="4Fe-4S ferredoxin-type" evidence="6">
    <location>
        <begin position="66"/>
        <end position="95"/>
    </location>
</feature>
<dbReference type="PANTHER" id="PTHR10849">
    <property type="entry name" value="NADH DEHYDROGENASE UBIQUINONE IRON-SULFUR PROTEIN 8, MITOCHONDRIAL"/>
    <property type="match status" value="1"/>
</dbReference>
<accession>A0A1Z5HNK7</accession>
<sequence length="184" mass="20446">MFKLLKKALQVGEATVEYPFKPLEVSPGFRGKPVYNFEQCIACGACALACPANAITIECNLDEGIKSWNIFYGRCIFCGRCEEVCPTGAITLSPEFELAATTKEDLCCRADFRLVRCRSCGEFFAPAKELEYILANLENIGLPETAVATTRQLLEVCPQCKRRRGTDAAIKSLYWSGNHKQGRK</sequence>
<evidence type="ECO:0000256" key="1">
    <source>
        <dbReference type="ARBA" id="ARBA00022485"/>
    </source>
</evidence>
<organism evidence="7 8">
    <name type="scientific">Calderihabitans maritimus</name>
    <dbReference type="NCBI Taxonomy" id="1246530"/>
    <lineage>
        <taxon>Bacteria</taxon>
        <taxon>Bacillati</taxon>
        <taxon>Bacillota</taxon>
        <taxon>Clostridia</taxon>
        <taxon>Neomoorellales</taxon>
        <taxon>Calderihabitantaceae</taxon>
        <taxon>Calderihabitans</taxon>
    </lineage>
</organism>
<dbReference type="RefSeq" id="WP_088552691.1">
    <property type="nucleotide sequence ID" value="NZ_BDGJ01000005.1"/>
</dbReference>
<keyword evidence="1" id="KW-0004">4Fe-4S</keyword>
<keyword evidence="7" id="KW-0456">Lyase</keyword>
<keyword evidence="7" id="KW-0830">Ubiquinone</keyword>
<feature type="domain" description="4Fe-4S ferredoxin-type" evidence="6">
    <location>
        <begin position="31"/>
        <end position="60"/>
    </location>
</feature>
<keyword evidence="8" id="KW-1185">Reference proteome</keyword>
<dbReference type="PROSITE" id="PS00198">
    <property type="entry name" value="4FE4S_FER_1"/>
    <property type="match status" value="2"/>
</dbReference>
<dbReference type="GO" id="GO:0016829">
    <property type="term" value="F:lyase activity"/>
    <property type="evidence" value="ECO:0007669"/>
    <property type="project" value="UniProtKB-KW"/>
</dbReference>
<dbReference type="AlphaFoldDB" id="A0A1Z5HNK7"/>
<gene>
    <name evidence="7" type="ORF">KKC1_02650</name>
</gene>
<dbReference type="GO" id="GO:0003954">
    <property type="term" value="F:NADH dehydrogenase activity"/>
    <property type="evidence" value="ECO:0007669"/>
    <property type="project" value="TreeGrafter"/>
</dbReference>
<dbReference type="Gene3D" id="3.30.70.3270">
    <property type="match status" value="1"/>
</dbReference>
<dbReference type="Proteomes" id="UP000197032">
    <property type="component" value="Unassembled WGS sequence"/>
</dbReference>
<keyword evidence="2" id="KW-0479">Metal-binding</keyword>
<name>A0A1Z5HNK7_9FIRM</name>
<dbReference type="GO" id="GO:0009060">
    <property type="term" value="P:aerobic respiration"/>
    <property type="evidence" value="ECO:0007669"/>
    <property type="project" value="TreeGrafter"/>
</dbReference>
<dbReference type="NCBIfam" id="NF009053">
    <property type="entry name" value="PRK12387.1"/>
    <property type="match status" value="1"/>
</dbReference>
<dbReference type="InterPro" id="IPR010226">
    <property type="entry name" value="NADH_quinone_OxRdtase_chainI"/>
</dbReference>
<dbReference type="InterPro" id="IPR017900">
    <property type="entry name" value="4Fe4S_Fe_S_CS"/>
</dbReference>
<dbReference type="InterPro" id="IPR017896">
    <property type="entry name" value="4Fe4S_Fe-S-bd"/>
</dbReference>
<dbReference type="OrthoDB" id="9803192at2"/>
<dbReference type="EMBL" id="BDGJ01000005">
    <property type="protein sequence ID" value="GAW91103.1"/>
    <property type="molecule type" value="Genomic_DNA"/>
</dbReference>
<dbReference type="PANTHER" id="PTHR10849:SF35">
    <property type="entry name" value="FORMATE HYDROGENLYASE SUBUNIT 6-RELATED"/>
    <property type="match status" value="1"/>
</dbReference>
<protein>
    <submittedName>
        <fullName evidence="7">Formate hydrogenlyase subunit 6/NADH:ubiquinone oxidoreductase 23 kD subunit</fullName>
    </submittedName>
</protein>
<reference evidence="8" key="1">
    <citation type="journal article" date="2017" name="Appl. Environ. Microbiol.">
        <title>Genomic analysis of Calderihabitans maritimus KKC1, a thermophilic hydrogenogenic carboxydotrophic bacterium isolated from marine sediment.</title>
        <authorList>
            <person name="Omae K."/>
            <person name="Yoneda Y."/>
            <person name="Fukuyama Y."/>
            <person name="Yoshida T."/>
            <person name="Sako Y."/>
        </authorList>
    </citation>
    <scope>NUCLEOTIDE SEQUENCE [LARGE SCALE GENOMIC DNA]</scope>
    <source>
        <strain evidence="8">KKC1</strain>
    </source>
</reference>
<dbReference type="Pfam" id="PF12838">
    <property type="entry name" value="Fer4_7"/>
    <property type="match status" value="1"/>
</dbReference>
<evidence type="ECO:0000256" key="5">
    <source>
        <dbReference type="ARBA" id="ARBA00023014"/>
    </source>
</evidence>
<evidence type="ECO:0000313" key="8">
    <source>
        <dbReference type="Proteomes" id="UP000197032"/>
    </source>
</evidence>
<comment type="caution">
    <text evidence="7">The sequence shown here is derived from an EMBL/GenBank/DDBJ whole genome shotgun (WGS) entry which is preliminary data.</text>
</comment>
<dbReference type="PROSITE" id="PS51379">
    <property type="entry name" value="4FE4S_FER_2"/>
    <property type="match status" value="2"/>
</dbReference>
<keyword evidence="3" id="KW-0677">Repeat</keyword>
<evidence type="ECO:0000256" key="4">
    <source>
        <dbReference type="ARBA" id="ARBA00023004"/>
    </source>
</evidence>
<keyword evidence="4" id="KW-0408">Iron</keyword>